<name>A0A6M3JJM4_9ZZZZ</name>
<evidence type="ECO:0000313" key="1">
    <source>
        <dbReference type="EMBL" id="QJA70000.1"/>
    </source>
</evidence>
<dbReference type="Gene3D" id="1.10.3210.10">
    <property type="entry name" value="Hypothetical protein af1432"/>
    <property type="match status" value="1"/>
</dbReference>
<dbReference type="SUPFAM" id="SSF109604">
    <property type="entry name" value="HD-domain/PDEase-like"/>
    <property type="match status" value="1"/>
</dbReference>
<evidence type="ECO:0000313" key="2">
    <source>
        <dbReference type="EMBL" id="QJA89038.1"/>
    </source>
</evidence>
<dbReference type="AlphaFoldDB" id="A0A6M3JJM4"/>
<protein>
    <recommendedName>
        <fullName evidence="3">HD domain-containing protein</fullName>
    </recommendedName>
</protein>
<evidence type="ECO:0008006" key="3">
    <source>
        <dbReference type="Google" id="ProtNLM"/>
    </source>
</evidence>
<proteinExistence type="predicted"/>
<sequence>MNRWIETLTHKKVDIFDPDPDSICIEDIAHHLAIINRFVGATREPYSVAQHSVILASFFDDRFFDDRIESLQALMHDAAEYCINDIPSPIKQEFKMIKKVEDNFCKTIFNKFNIPFPWSFEIDRLDKCLGKEEGRQLGKNVDMWPNYTEEEIGKLPWDIDIIPWNWGQAEGAFLNSFKRLTE</sequence>
<organism evidence="1">
    <name type="scientific">viral metagenome</name>
    <dbReference type="NCBI Taxonomy" id="1070528"/>
    <lineage>
        <taxon>unclassified sequences</taxon>
        <taxon>metagenomes</taxon>
        <taxon>organismal metagenomes</taxon>
    </lineage>
</organism>
<reference evidence="1" key="1">
    <citation type="submission" date="2020-03" db="EMBL/GenBank/DDBJ databases">
        <title>The deep terrestrial virosphere.</title>
        <authorList>
            <person name="Holmfeldt K."/>
            <person name="Nilsson E."/>
            <person name="Simone D."/>
            <person name="Lopez-Fernandez M."/>
            <person name="Wu X."/>
            <person name="de Brujin I."/>
            <person name="Lundin D."/>
            <person name="Andersson A."/>
            <person name="Bertilsson S."/>
            <person name="Dopson M."/>
        </authorList>
    </citation>
    <scope>NUCLEOTIDE SEQUENCE</scope>
    <source>
        <strain evidence="1">MM415A04062</strain>
        <strain evidence="2">MM415B02625</strain>
    </source>
</reference>
<accession>A0A6M3JJM4</accession>
<dbReference type="EMBL" id="MT142818">
    <property type="protein sequence ID" value="QJA89038.1"/>
    <property type="molecule type" value="Genomic_DNA"/>
</dbReference>
<dbReference type="EMBL" id="MT141755">
    <property type="protein sequence ID" value="QJA70000.1"/>
    <property type="molecule type" value="Genomic_DNA"/>
</dbReference>
<gene>
    <name evidence="1" type="ORF">MM415A04062_0004</name>
    <name evidence="2" type="ORF">MM415B02625_0016</name>
</gene>